<feature type="compositionally biased region" description="Basic and acidic residues" evidence="1">
    <location>
        <begin position="1"/>
        <end position="10"/>
    </location>
</feature>
<organism evidence="2">
    <name type="scientific">Neobodo designis</name>
    <name type="common">Flagellated protozoan</name>
    <name type="synonym">Bodo designis</name>
    <dbReference type="NCBI Taxonomy" id="312471"/>
    <lineage>
        <taxon>Eukaryota</taxon>
        <taxon>Discoba</taxon>
        <taxon>Euglenozoa</taxon>
        <taxon>Kinetoplastea</taxon>
        <taxon>Metakinetoplastina</taxon>
        <taxon>Neobodonida</taxon>
        <taxon>Neobodo</taxon>
    </lineage>
</organism>
<feature type="region of interest" description="Disordered" evidence="1">
    <location>
        <begin position="1"/>
        <end position="69"/>
    </location>
</feature>
<accession>A0A7S1L098</accession>
<dbReference type="AlphaFoldDB" id="A0A7S1L098"/>
<reference evidence="2" key="1">
    <citation type="submission" date="2021-01" db="EMBL/GenBank/DDBJ databases">
        <authorList>
            <person name="Corre E."/>
            <person name="Pelletier E."/>
            <person name="Niang G."/>
            <person name="Scheremetjew M."/>
            <person name="Finn R."/>
            <person name="Kale V."/>
            <person name="Holt S."/>
            <person name="Cochrane G."/>
            <person name="Meng A."/>
            <person name="Brown T."/>
            <person name="Cohen L."/>
        </authorList>
    </citation>
    <scope>NUCLEOTIDE SEQUENCE</scope>
    <source>
        <strain evidence="2">CCAP 1951/1</strain>
    </source>
</reference>
<name>A0A7S1L098_NEODS</name>
<sequence>MDPRKRQHNDADEESVGVDPHAYDGTATAVIEPTAPDQTAHTGGPQGNVNDATPKGTSPKESTPGESDTEAECLVLVDEPPAPSVFVAVPVELLGSILAFVGDAREVHRIGATARSVNSAVHYHLRRGLVDTRVSLTYAPKDGSYAHLYFKLQRARKLHANLAVVWTVGGVSVRSDPSEVRALERLRRFLGFVESDMPKKLPPAEHLADASTAS</sequence>
<protein>
    <submittedName>
        <fullName evidence="2">Uncharacterized protein</fullName>
    </submittedName>
</protein>
<proteinExistence type="predicted"/>
<evidence type="ECO:0000313" key="2">
    <source>
        <dbReference type="EMBL" id="CAD9091071.1"/>
    </source>
</evidence>
<feature type="compositionally biased region" description="Polar residues" evidence="1">
    <location>
        <begin position="36"/>
        <end position="66"/>
    </location>
</feature>
<gene>
    <name evidence="2" type="ORF">NDES1114_LOCUS1836</name>
</gene>
<dbReference type="EMBL" id="HBGF01002656">
    <property type="protein sequence ID" value="CAD9091071.1"/>
    <property type="molecule type" value="Transcribed_RNA"/>
</dbReference>
<evidence type="ECO:0000256" key="1">
    <source>
        <dbReference type="SAM" id="MobiDB-lite"/>
    </source>
</evidence>